<evidence type="ECO:0000313" key="1">
    <source>
        <dbReference type="EMBL" id="KAH3692211.1"/>
    </source>
</evidence>
<proteinExistence type="predicted"/>
<keyword evidence="2" id="KW-1185">Reference proteome</keyword>
<protein>
    <submittedName>
        <fullName evidence="1">Uncharacterized protein</fullName>
    </submittedName>
</protein>
<accession>A0A9D3Y389</accession>
<name>A0A9D3Y389_DREPO</name>
<comment type="caution">
    <text evidence="1">The sequence shown here is derived from an EMBL/GenBank/DDBJ whole genome shotgun (WGS) entry which is preliminary data.</text>
</comment>
<reference evidence="1" key="1">
    <citation type="journal article" date="2019" name="bioRxiv">
        <title>The Genome of the Zebra Mussel, Dreissena polymorpha: A Resource for Invasive Species Research.</title>
        <authorList>
            <person name="McCartney M.A."/>
            <person name="Auch B."/>
            <person name="Kono T."/>
            <person name="Mallez S."/>
            <person name="Zhang Y."/>
            <person name="Obille A."/>
            <person name="Becker A."/>
            <person name="Abrahante J.E."/>
            <person name="Garbe J."/>
            <person name="Badalamenti J.P."/>
            <person name="Herman A."/>
            <person name="Mangelson H."/>
            <person name="Liachko I."/>
            <person name="Sullivan S."/>
            <person name="Sone E.D."/>
            <person name="Koren S."/>
            <person name="Silverstein K.A.T."/>
            <person name="Beckman K.B."/>
            <person name="Gohl D.M."/>
        </authorList>
    </citation>
    <scope>NUCLEOTIDE SEQUENCE</scope>
    <source>
        <strain evidence="1">Duluth1</strain>
        <tissue evidence="1">Whole animal</tissue>
    </source>
</reference>
<sequence length="59" mass="6554">MANVKELTSLPMDEILSAAHNRPDRRRISVSPILISTNGQTDQGNDDDDCLMILSMVVR</sequence>
<organism evidence="1 2">
    <name type="scientific">Dreissena polymorpha</name>
    <name type="common">Zebra mussel</name>
    <name type="synonym">Mytilus polymorpha</name>
    <dbReference type="NCBI Taxonomy" id="45954"/>
    <lineage>
        <taxon>Eukaryota</taxon>
        <taxon>Metazoa</taxon>
        <taxon>Spiralia</taxon>
        <taxon>Lophotrochozoa</taxon>
        <taxon>Mollusca</taxon>
        <taxon>Bivalvia</taxon>
        <taxon>Autobranchia</taxon>
        <taxon>Heteroconchia</taxon>
        <taxon>Euheterodonta</taxon>
        <taxon>Imparidentia</taxon>
        <taxon>Neoheterodontei</taxon>
        <taxon>Myida</taxon>
        <taxon>Dreissenoidea</taxon>
        <taxon>Dreissenidae</taxon>
        <taxon>Dreissena</taxon>
    </lineage>
</organism>
<dbReference type="Proteomes" id="UP000828390">
    <property type="component" value="Unassembled WGS sequence"/>
</dbReference>
<dbReference type="AlphaFoldDB" id="A0A9D3Y389"/>
<reference evidence="1" key="2">
    <citation type="submission" date="2020-11" db="EMBL/GenBank/DDBJ databases">
        <authorList>
            <person name="McCartney M.A."/>
            <person name="Auch B."/>
            <person name="Kono T."/>
            <person name="Mallez S."/>
            <person name="Becker A."/>
            <person name="Gohl D.M."/>
            <person name="Silverstein K.A.T."/>
            <person name="Koren S."/>
            <person name="Bechman K.B."/>
            <person name="Herman A."/>
            <person name="Abrahante J.E."/>
            <person name="Garbe J."/>
        </authorList>
    </citation>
    <scope>NUCLEOTIDE SEQUENCE</scope>
    <source>
        <strain evidence="1">Duluth1</strain>
        <tissue evidence="1">Whole animal</tissue>
    </source>
</reference>
<evidence type="ECO:0000313" key="2">
    <source>
        <dbReference type="Proteomes" id="UP000828390"/>
    </source>
</evidence>
<gene>
    <name evidence="1" type="ORF">DPMN_191567</name>
</gene>
<dbReference type="EMBL" id="JAIWYP010000024">
    <property type="protein sequence ID" value="KAH3692211.1"/>
    <property type="molecule type" value="Genomic_DNA"/>
</dbReference>